<proteinExistence type="predicted"/>
<organism evidence="3 4">
    <name type="scientific">Parascaris equorum</name>
    <name type="common">Equine roundworm</name>
    <dbReference type="NCBI Taxonomy" id="6256"/>
    <lineage>
        <taxon>Eukaryota</taxon>
        <taxon>Metazoa</taxon>
        <taxon>Ecdysozoa</taxon>
        <taxon>Nematoda</taxon>
        <taxon>Chromadorea</taxon>
        <taxon>Rhabditida</taxon>
        <taxon>Spirurina</taxon>
        <taxon>Ascaridomorpha</taxon>
        <taxon>Ascaridoidea</taxon>
        <taxon>Ascarididae</taxon>
        <taxon>Parascaris</taxon>
    </lineage>
</organism>
<dbReference type="InterPro" id="IPR014720">
    <property type="entry name" value="dsRBD_dom"/>
</dbReference>
<evidence type="ECO:0000256" key="1">
    <source>
        <dbReference type="PROSITE-ProRule" id="PRU00266"/>
    </source>
</evidence>
<dbReference type="Proteomes" id="UP000887564">
    <property type="component" value="Unplaced"/>
</dbReference>
<dbReference type="CDD" id="cd19854">
    <property type="entry name" value="DSRM_DHX9_rpt1"/>
    <property type="match status" value="1"/>
</dbReference>
<name>A0A914S529_PAREQ</name>
<evidence type="ECO:0000259" key="2">
    <source>
        <dbReference type="PROSITE" id="PS50137"/>
    </source>
</evidence>
<dbReference type="Gene3D" id="3.30.160.20">
    <property type="match status" value="1"/>
</dbReference>
<keyword evidence="1" id="KW-0694">RNA-binding</keyword>
<dbReference type="AlphaFoldDB" id="A0A914S529"/>
<dbReference type="GO" id="GO:0003725">
    <property type="term" value="F:double-stranded RNA binding"/>
    <property type="evidence" value="ECO:0007669"/>
    <property type="project" value="InterPro"/>
</dbReference>
<dbReference type="PROSITE" id="PS50137">
    <property type="entry name" value="DS_RBD"/>
    <property type="match status" value="1"/>
</dbReference>
<evidence type="ECO:0000313" key="3">
    <source>
        <dbReference type="Proteomes" id="UP000887564"/>
    </source>
</evidence>
<protein>
    <submittedName>
        <fullName evidence="4">DRBM domain-containing protein</fullName>
    </submittedName>
</protein>
<keyword evidence="3" id="KW-1185">Reference proteome</keyword>
<dbReference type="Pfam" id="PF00035">
    <property type="entry name" value="dsrm"/>
    <property type="match status" value="1"/>
</dbReference>
<dbReference type="SUPFAM" id="SSF54768">
    <property type="entry name" value="dsRNA-binding domain-like"/>
    <property type="match status" value="1"/>
</dbReference>
<reference evidence="4" key="1">
    <citation type="submission" date="2022-11" db="UniProtKB">
        <authorList>
            <consortium name="WormBaseParasite"/>
        </authorList>
    </citation>
    <scope>IDENTIFICATION</scope>
</reference>
<evidence type="ECO:0000313" key="4">
    <source>
        <dbReference type="WBParaSite" id="PEQ_0001344201-mRNA-1"/>
    </source>
</evidence>
<feature type="domain" description="DRBM" evidence="2">
    <location>
        <begin position="4"/>
        <end position="73"/>
    </location>
</feature>
<sequence>MGDDIKGWLYGWLGKKKLGTPTYNITANTGRARARFKCELRVTGQPHIGLGVSVNKKDAATNAARDFAQFLIRQKMLDPSEMPALTVYVYLLHLFIAPLRGTYHFVLSSDEFLSITMSTRRVLMPFFIHIFFGFHLPKFAAENTPQNPEAVDTYIADGIFNRICYDDTVFEASSLEATNIELKPGGWNDQSHGGDSSSKTSFFGCSSNMDRATGSGIISAVSAAYIAPPKPKTEHEKYVAQRAEEVAQVREV</sequence>
<accession>A0A914S529</accession>
<dbReference type="InterPro" id="IPR044445">
    <property type="entry name" value="DHX9_DSRM_1"/>
</dbReference>
<dbReference type="WBParaSite" id="PEQ_0001344201-mRNA-1">
    <property type="protein sequence ID" value="PEQ_0001344201-mRNA-1"/>
    <property type="gene ID" value="PEQ_0001344201"/>
</dbReference>
<dbReference type="SMART" id="SM00358">
    <property type="entry name" value="DSRM"/>
    <property type="match status" value="1"/>
</dbReference>